<dbReference type="SUPFAM" id="SSF53335">
    <property type="entry name" value="S-adenosyl-L-methionine-dependent methyltransferases"/>
    <property type="match status" value="1"/>
</dbReference>
<dbReference type="eggNOG" id="KOG4300">
    <property type="taxonomic scope" value="Eukaryota"/>
</dbReference>
<evidence type="ECO:0000313" key="3">
    <source>
        <dbReference type="Proteomes" id="UP000002009"/>
    </source>
</evidence>
<organism evidence="2 3">
    <name type="scientific">Micromonas commoda (strain RCC299 / NOUM17 / CCMP2709)</name>
    <name type="common">Picoplanktonic green alga</name>
    <dbReference type="NCBI Taxonomy" id="296587"/>
    <lineage>
        <taxon>Eukaryota</taxon>
        <taxon>Viridiplantae</taxon>
        <taxon>Chlorophyta</taxon>
        <taxon>Mamiellophyceae</taxon>
        <taxon>Mamiellales</taxon>
        <taxon>Mamiellaceae</taxon>
        <taxon>Micromonas</taxon>
    </lineage>
</organism>
<gene>
    <name evidence="2" type="ORF">MICPUN_103038</name>
</gene>
<name>C1EDZ1_MICCC</name>
<evidence type="ECO:0000313" key="2">
    <source>
        <dbReference type="EMBL" id="ACO66140.1"/>
    </source>
</evidence>
<dbReference type="InParanoid" id="C1EDZ1"/>
<keyword evidence="3" id="KW-1185">Reference proteome</keyword>
<dbReference type="Gene3D" id="3.40.50.150">
    <property type="entry name" value="Vaccinia Virus protein VP39"/>
    <property type="match status" value="1"/>
</dbReference>
<proteinExistence type="predicted"/>
<dbReference type="RefSeq" id="XP_002504882.1">
    <property type="nucleotide sequence ID" value="XM_002504836.1"/>
</dbReference>
<evidence type="ECO:0000259" key="1">
    <source>
        <dbReference type="Pfam" id="PF08241"/>
    </source>
</evidence>
<dbReference type="CDD" id="cd02440">
    <property type="entry name" value="AdoMet_MTases"/>
    <property type="match status" value="1"/>
</dbReference>
<dbReference type="PANTHER" id="PTHR42912:SF80">
    <property type="entry name" value="METHYLTRANSFERASE DOMAIN-CONTAINING PROTEIN"/>
    <property type="match status" value="1"/>
</dbReference>
<feature type="domain" description="Methyltransferase type 11" evidence="1">
    <location>
        <begin position="92"/>
        <end position="184"/>
    </location>
</feature>
<dbReference type="GeneID" id="8247613"/>
<dbReference type="EMBL" id="CP001330">
    <property type="protein sequence ID" value="ACO66140.1"/>
    <property type="molecule type" value="Genomic_DNA"/>
</dbReference>
<sequence>MGAAVGYGTMLGTVPRECPHCAGEGGTRAVSKASFSSGGRTVGSTAVEEALRRKAYDDLAPTFDEELEWHEFFTGIKLMRWWMMRQARGNVLEVAAGTGRNFGYYPEGTKLTATDCSPAMVEVCRAKATGSSSAIDVRVEDVQAKKGMGFESGSFDTVVDTFGLCSYEDPVAALREMARVCRRGDGRGEGCGRLLLIEHGRSRSHAWLTNILDKHAAPHATKWGCYWNRDIVGIVREAGLEIVQQHEFHFGTTHLIVAKPPEL</sequence>
<dbReference type="InterPro" id="IPR013216">
    <property type="entry name" value="Methyltransf_11"/>
</dbReference>
<dbReference type="KEGG" id="mis:MICPUN_103038"/>
<dbReference type="STRING" id="296587.C1EDZ1"/>
<dbReference type="GO" id="GO:0008757">
    <property type="term" value="F:S-adenosylmethionine-dependent methyltransferase activity"/>
    <property type="evidence" value="ECO:0007669"/>
    <property type="project" value="InterPro"/>
</dbReference>
<protein>
    <recommendedName>
        <fullName evidence="1">Methyltransferase type 11 domain-containing protein</fullName>
    </recommendedName>
</protein>
<dbReference type="AlphaFoldDB" id="C1EDZ1"/>
<accession>C1EDZ1</accession>
<dbReference type="PANTHER" id="PTHR42912">
    <property type="entry name" value="METHYLTRANSFERASE"/>
    <property type="match status" value="1"/>
</dbReference>
<dbReference type="Pfam" id="PF08241">
    <property type="entry name" value="Methyltransf_11"/>
    <property type="match status" value="1"/>
</dbReference>
<dbReference type="OMA" id="EKLMRMG"/>
<dbReference type="Proteomes" id="UP000002009">
    <property type="component" value="Chromosome 11"/>
</dbReference>
<reference evidence="2 3" key="1">
    <citation type="journal article" date="2009" name="Science">
        <title>Green evolution and dynamic adaptations revealed by genomes of the marine picoeukaryotes Micromonas.</title>
        <authorList>
            <person name="Worden A.Z."/>
            <person name="Lee J.H."/>
            <person name="Mock T."/>
            <person name="Rouze P."/>
            <person name="Simmons M.P."/>
            <person name="Aerts A.L."/>
            <person name="Allen A.E."/>
            <person name="Cuvelier M.L."/>
            <person name="Derelle E."/>
            <person name="Everett M.V."/>
            <person name="Foulon E."/>
            <person name="Grimwood J."/>
            <person name="Gundlach H."/>
            <person name="Henrissat B."/>
            <person name="Napoli C."/>
            <person name="McDonald S.M."/>
            <person name="Parker M.S."/>
            <person name="Rombauts S."/>
            <person name="Salamov A."/>
            <person name="Von Dassow P."/>
            <person name="Badger J.H."/>
            <person name="Coutinho P.M."/>
            <person name="Demir E."/>
            <person name="Dubchak I."/>
            <person name="Gentemann C."/>
            <person name="Eikrem W."/>
            <person name="Gready J.E."/>
            <person name="John U."/>
            <person name="Lanier W."/>
            <person name="Lindquist E.A."/>
            <person name="Lucas S."/>
            <person name="Mayer K.F."/>
            <person name="Moreau H."/>
            <person name="Not F."/>
            <person name="Otillar R."/>
            <person name="Panaud O."/>
            <person name="Pangilinan J."/>
            <person name="Paulsen I."/>
            <person name="Piegu B."/>
            <person name="Poliakov A."/>
            <person name="Robbens S."/>
            <person name="Schmutz J."/>
            <person name="Toulza E."/>
            <person name="Wyss T."/>
            <person name="Zelensky A."/>
            <person name="Zhou K."/>
            <person name="Armbrust E.V."/>
            <person name="Bhattacharya D."/>
            <person name="Goodenough U.W."/>
            <person name="Van de Peer Y."/>
            <person name="Grigoriev I.V."/>
        </authorList>
    </citation>
    <scope>NUCLEOTIDE SEQUENCE [LARGE SCALE GENOMIC DNA]</scope>
    <source>
        <strain evidence="3">RCC299 / NOUM17</strain>
    </source>
</reference>
<dbReference type="OrthoDB" id="416496at2759"/>
<dbReference type="InterPro" id="IPR050508">
    <property type="entry name" value="Methyltransf_Superfamily"/>
</dbReference>
<dbReference type="InterPro" id="IPR029063">
    <property type="entry name" value="SAM-dependent_MTases_sf"/>
</dbReference>